<dbReference type="VEuPathDB" id="AmoebaDB:EIN_023860"/>
<evidence type="ECO:0000313" key="2">
    <source>
        <dbReference type="EMBL" id="ABC59318.2"/>
    </source>
</evidence>
<accession>Q2LEC0</accession>
<evidence type="ECO:0000256" key="1">
    <source>
        <dbReference type="SAM" id="MobiDB-lite"/>
    </source>
</evidence>
<reference evidence="2" key="1">
    <citation type="submission" date="2006-04" db="EMBL/GenBank/DDBJ databases">
        <title>Entamoeba invadens cyst walls contain numerous chitin-binding lectins, some of which are modified by site-specific cleavages by Cys-proteases and/or by addition of O-phosphodiester-linked glycans.</title>
        <authorList>
            <person name="Van Dellen K."/>
            <person name="Chatterjee A."/>
            <person name="Ratner D."/>
            <person name="Magnelli P.E."/>
            <person name="Cipollo J."/>
            <person name="Steffen M."/>
            <person name="Robbins P.W."/>
            <person name="Samuelson J."/>
        </authorList>
    </citation>
    <scope>NUCLEOTIDE SEQUENCE</scope>
    <source>
        <strain evidence="2">IP-1</strain>
    </source>
</reference>
<protein>
    <submittedName>
        <fullName evidence="2">Jacob 3</fullName>
    </submittedName>
</protein>
<dbReference type="AlphaFoldDB" id="Q2LEC0"/>
<feature type="region of interest" description="Disordered" evidence="1">
    <location>
        <begin position="132"/>
        <end position="167"/>
    </location>
</feature>
<dbReference type="EMBL" id="DQ324635">
    <property type="protein sequence ID" value="ABC59318.2"/>
    <property type="molecule type" value="Genomic_DNA"/>
</dbReference>
<name>Q2LEC0_ENTIV</name>
<feature type="compositionally biased region" description="Basic and acidic residues" evidence="1">
    <location>
        <begin position="135"/>
        <end position="157"/>
    </location>
</feature>
<sequence>MLILLLLVSFVCAENEFKCEQEGLYCVNDGKHDTQYYECSEVFQGYKPCVLGKKCTSKERVALGFNPCTTPSKAKEGQNLCLNMKGYYCVNDGEHTTEFLLCEDTYKGYMKCPKGTHCGFKGQVPENMSPCVLDESSKQKSEEKSTSKSSEKSKEPDTPSVDTPSEEDICKDKSGYYCLDDVDYVYQYLWCSDSYKGYMKCPKGTYCGYDGKAPDNQSPCVLEVEPKDIIDPKDLCKNEGFMCINDGKHDSQYLVCSESYKGYMYCSEGTKCSGKSYMNFTENPCVGVDRTVECKKDGFFCLIDGKHNDKYFQCSSEFTGFRQCPKDTWCKKEQSEPFEESPCVWLDQTEW</sequence>
<organism evidence="2">
    <name type="scientific">Entamoeba invadens</name>
    <dbReference type="NCBI Taxonomy" id="33085"/>
    <lineage>
        <taxon>Eukaryota</taxon>
        <taxon>Amoebozoa</taxon>
        <taxon>Evosea</taxon>
        <taxon>Archamoebae</taxon>
        <taxon>Mastigamoebida</taxon>
        <taxon>Entamoebidae</taxon>
        <taxon>Entamoeba</taxon>
    </lineage>
</organism>
<proteinExistence type="predicted"/>